<dbReference type="InterPro" id="IPR046959">
    <property type="entry name" value="PRK1-6/SRF4-like"/>
</dbReference>
<feature type="transmembrane region" description="Helical" evidence="2">
    <location>
        <begin position="443"/>
        <end position="469"/>
    </location>
</feature>
<dbReference type="Gene3D" id="3.80.10.10">
    <property type="entry name" value="Ribonuclease Inhibitor"/>
    <property type="match status" value="1"/>
</dbReference>
<protein>
    <submittedName>
        <fullName evidence="3">Uncharacterized protein</fullName>
    </submittedName>
</protein>
<keyword evidence="2" id="KW-0812">Transmembrane</keyword>
<sequence>MLPRSTPVPTSKNSSSQATTSPAPSHRSPQTPTSKSSSSTTTTSPPSPPSATPQLQEHFAHNNDFSGTLSPTLFYLKNITHVIFSGNPNLKGSLPCVLSTPSLTSLVIEECSFTGPLPTTITPPLHSFYLAGNSFASSIPPLPPTIIDVSLAYNQITGSIPPSNTPQPKTYDVRHNKIGGSMPTSLSTVTNLEDLKLDLNDFSGAILSAIITWPIFSSPKTATTVLFGNLCSCPVPDSVRGHSNEDPNHAYSCGGSEFVTPAILAATAGALFAVAASFTKQCESVLSLIGTYTRGRHDILSDASNVVNIGHACYKLIFAVLLASVGLSITYWNADSNFETQPTFLKLSGHDKIKDQTEETAKEKKKRRSWRGSLKLFGIFAYTIIFVVAFDSVNVFFIATNPTISQSSKVLANTALSQFKSTLLNERWAAKASMKLINPKKRFNYLVFTMSVVMLMNALVVPSILILLLDERCFKYLLVQQAPHEAEVPITYFAYADDNKNDICPTPSYTNDGYRTSNYPTTFNYPWSLSDQFGSAVIQAYSPVVILELLFGGFLQPALWWLCIDGGRSHVIKWTVLALGLFVSFALPQIANPFAEDLDGVNILPRGKEEDGETVEVEESKWFYLPNVDYLFGFFDYNVGEDRAFGRKNYTWPLLGPGSELAMEKVGVIVDHLGFTKGNFNGGLKSFIDDFKLAEEMYEEKVSKTEEKEEPEKRATVKYGRELPYTYANLVKNIALIFTFGLASSLTAWIGCFGILFRWFALSFLAERYETKMGGEGSQN</sequence>
<feature type="transmembrane region" description="Helical" evidence="2">
    <location>
        <begin position="571"/>
        <end position="591"/>
    </location>
</feature>
<feature type="compositionally biased region" description="Low complexity" evidence="1">
    <location>
        <begin position="14"/>
        <end position="44"/>
    </location>
</feature>
<evidence type="ECO:0000256" key="1">
    <source>
        <dbReference type="SAM" id="MobiDB-lite"/>
    </source>
</evidence>
<proteinExistence type="predicted"/>
<evidence type="ECO:0000313" key="4">
    <source>
        <dbReference type="Proteomes" id="UP001162640"/>
    </source>
</evidence>
<dbReference type="AlphaFoldDB" id="A0A9W7EEQ0"/>
<reference evidence="4" key="1">
    <citation type="journal article" date="2023" name="Commun. Biol.">
        <title>Genome analysis of Parmales, the sister group of diatoms, reveals the evolutionary specialization of diatoms from phago-mixotrophs to photoautotrophs.</title>
        <authorList>
            <person name="Ban H."/>
            <person name="Sato S."/>
            <person name="Yoshikawa S."/>
            <person name="Yamada K."/>
            <person name="Nakamura Y."/>
            <person name="Ichinomiya M."/>
            <person name="Sato N."/>
            <person name="Blanc-Mathieu R."/>
            <person name="Endo H."/>
            <person name="Kuwata A."/>
            <person name="Ogata H."/>
        </authorList>
    </citation>
    <scope>NUCLEOTIDE SEQUENCE [LARGE SCALE GENOMIC DNA]</scope>
</reference>
<feature type="transmembrane region" description="Helical" evidence="2">
    <location>
        <begin position="734"/>
        <end position="760"/>
    </location>
</feature>
<dbReference type="EMBL" id="BLQM01000251">
    <property type="protein sequence ID" value="GMH78469.1"/>
    <property type="molecule type" value="Genomic_DNA"/>
</dbReference>
<keyword evidence="2" id="KW-1133">Transmembrane helix</keyword>
<dbReference type="PANTHER" id="PTHR48007">
    <property type="entry name" value="LEUCINE-RICH REPEAT RECEPTOR-LIKE PROTEIN KINASE PXC1"/>
    <property type="match status" value="1"/>
</dbReference>
<evidence type="ECO:0000313" key="3">
    <source>
        <dbReference type="EMBL" id="GMH78469.1"/>
    </source>
</evidence>
<comment type="caution">
    <text evidence="3">The sequence shown here is derived from an EMBL/GenBank/DDBJ whole genome shotgun (WGS) entry which is preliminary data.</text>
</comment>
<dbReference type="Proteomes" id="UP001162640">
    <property type="component" value="Unassembled WGS sequence"/>
</dbReference>
<dbReference type="SUPFAM" id="SSF52058">
    <property type="entry name" value="L domain-like"/>
    <property type="match status" value="1"/>
</dbReference>
<keyword evidence="2" id="KW-0472">Membrane</keyword>
<name>A0A9W7EEQ0_9STRA</name>
<gene>
    <name evidence="3" type="ORF">TL16_g07812</name>
</gene>
<feature type="transmembrane region" description="Helical" evidence="2">
    <location>
        <begin position="376"/>
        <end position="399"/>
    </location>
</feature>
<organism evidence="3 4">
    <name type="scientific">Triparma laevis f. inornata</name>
    <dbReference type="NCBI Taxonomy" id="1714386"/>
    <lineage>
        <taxon>Eukaryota</taxon>
        <taxon>Sar</taxon>
        <taxon>Stramenopiles</taxon>
        <taxon>Ochrophyta</taxon>
        <taxon>Bolidophyceae</taxon>
        <taxon>Parmales</taxon>
        <taxon>Triparmaceae</taxon>
        <taxon>Triparma</taxon>
    </lineage>
</organism>
<dbReference type="PANTHER" id="PTHR48007:SF4">
    <property type="entry name" value="LEUCINE-RICH REPEAT RECEPTOR-LIKE PROTEIN KINASE PXC1"/>
    <property type="match status" value="1"/>
</dbReference>
<feature type="transmembrane region" description="Helical" evidence="2">
    <location>
        <begin position="540"/>
        <end position="564"/>
    </location>
</feature>
<feature type="region of interest" description="Disordered" evidence="1">
    <location>
        <begin position="1"/>
        <end position="55"/>
    </location>
</feature>
<accession>A0A9W7EEQ0</accession>
<dbReference type="InterPro" id="IPR032675">
    <property type="entry name" value="LRR_dom_sf"/>
</dbReference>
<evidence type="ECO:0000256" key="2">
    <source>
        <dbReference type="SAM" id="Phobius"/>
    </source>
</evidence>